<feature type="domain" description="DUF6268" evidence="2">
    <location>
        <begin position="89"/>
        <end position="312"/>
    </location>
</feature>
<feature type="signal peptide" evidence="1">
    <location>
        <begin position="1"/>
        <end position="19"/>
    </location>
</feature>
<keyword evidence="1" id="KW-0732">Signal</keyword>
<evidence type="ECO:0000256" key="1">
    <source>
        <dbReference type="SAM" id="SignalP"/>
    </source>
</evidence>
<reference evidence="3" key="1">
    <citation type="submission" date="2021-01" db="EMBL/GenBank/DDBJ databases">
        <title>Modified the classification status of verrucomicrobia.</title>
        <authorList>
            <person name="Feng X."/>
        </authorList>
    </citation>
    <scope>NUCLEOTIDE SEQUENCE</scope>
    <source>
        <strain evidence="3">KCTC 22201</strain>
    </source>
</reference>
<dbReference type="AlphaFoldDB" id="A0A934RA65"/>
<comment type="caution">
    <text evidence="3">The sequence shown here is derived from an EMBL/GenBank/DDBJ whole genome shotgun (WGS) entry which is preliminary data.</text>
</comment>
<proteinExistence type="predicted"/>
<dbReference type="InterPro" id="IPR046235">
    <property type="entry name" value="DUF6268"/>
</dbReference>
<keyword evidence="4" id="KW-1185">Reference proteome</keyword>
<name>A0A934RA65_9BACT</name>
<evidence type="ECO:0000259" key="2">
    <source>
        <dbReference type="Pfam" id="PF19783"/>
    </source>
</evidence>
<feature type="chain" id="PRO_5037137122" description="DUF6268 domain-containing protein" evidence="1">
    <location>
        <begin position="20"/>
        <end position="315"/>
    </location>
</feature>
<accession>A0A934RA65</accession>
<dbReference type="Proteomes" id="UP000658278">
    <property type="component" value="Unassembled WGS sequence"/>
</dbReference>
<dbReference type="Pfam" id="PF19783">
    <property type="entry name" value="DUF6268"/>
    <property type="match status" value="1"/>
</dbReference>
<dbReference type="RefSeq" id="WP_200276325.1">
    <property type="nucleotide sequence ID" value="NZ_JAENII010000002.1"/>
</dbReference>
<organism evidence="3 4">
    <name type="scientific">Haloferula rosea</name>
    <dbReference type="NCBI Taxonomy" id="490093"/>
    <lineage>
        <taxon>Bacteria</taxon>
        <taxon>Pseudomonadati</taxon>
        <taxon>Verrucomicrobiota</taxon>
        <taxon>Verrucomicrobiia</taxon>
        <taxon>Verrucomicrobiales</taxon>
        <taxon>Verrucomicrobiaceae</taxon>
        <taxon>Haloferula</taxon>
    </lineage>
</organism>
<evidence type="ECO:0000313" key="3">
    <source>
        <dbReference type="EMBL" id="MBK1826033.1"/>
    </source>
</evidence>
<protein>
    <recommendedName>
        <fullName evidence="2">DUF6268 domain-containing protein</fullName>
    </recommendedName>
</protein>
<dbReference type="EMBL" id="JAENII010000002">
    <property type="protein sequence ID" value="MBK1826033.1"/>
    <property type="molecule type" value="Genomic_DNA"/>
</dbReference>
<gene>
    <name evidence="3" type="ORF">JIN81_03320</name>
</gene>
<evidence type="ECO:0000313" key="4">
    <source>
        <dbReference type="Proteomes" id="UP000658278"/>
    </source>
</evidence>
<sequence length="315" mass="34970">MKSLFAAWLLAAAIQPVFSEITPSADIELEDVEIGGSMDITPFIDVLTLRGTHTPGMSFNELTRGEMDFTTLNTYAILGVAGGKGSSLTWVPMLNYTYSSLDVSPLTPVPGFDESLHEITLPNFLLYNRSGSKWFHGFYNSFGLRSDLGNVDSRDFFLSAAIGSGYQFNEKFALGFGVYASDITNDPFIVPAPVFVWMPTEDWLISYYGPRFIVRKEFGSDIRFGFEAGWNGGNWNVDSPIASQDSLRVNLSSFRFGLFYKQRIYGNFWGEVGVGYTVGNELKVNSPGGRDLFPFAYGEADSAPFFSLGLTLNRW</sequence>